<keyword evidence="2" id="KW-1185">Reference proteome</keyword>
<accession>A0A367Y9M7</accession>
<dbReference type="Proteomes" id="UP000253508">
    <property type="component" value="Unassembled WGS sequence"/>
</dbReference>
<name>A0A367Y9M7_9MICO</name>
<evidence type="ECO:0000313" key="1">
    <source>
        <dbReference type="EMBL" id="RCK61732.1"/>
    </source>
</evidence>
<dbReference type="RefSeq" id="WP_114116835.1">
    <property type="nucleotide sequence ID" value="NZ_BMHU01000001.1"/>
</dbReference>
<comment type="caution">
    <text evidence="1">The sequence shown here is derived from an EMBL/GenBank/DDBJ whole genome shotgun (WGS) entry which is preliminary data.</text>
</comment>
<dbReference type="OrthoDB" id="3511915at2"/>
<evidence type="ECO:0000313" key="2">
    <source>
        <dbReference type="Proteomes" id="UP000253508"/>
    </source>
</evidence>
<gene>
    <name evidence="1" type="ORF">DTO57_03670</name>
</gene>
<protein>
    <submittedName>
        <fullName evidence="1">Uncharacterized protein</fullName>
    </submittedName>
</protein>
<sequence length="302" mass="32783">MPSPLAWVESPLQLLGAAEWAHAHGTRVDVAGRLMAQVEQTSNEAAARGALFGEQVGFHGIPWRMLATREHWLVGDGFSGQFRLAATVLRPKRITFLDDGLNAVAFADSLTGARPYARPRATREGAIARRVTPLALDLVQLRAARGSVDLFTAFPLGDEREARLRSLGATVSRHGFEWVRSTKSATPLGAGRVILGTARVADGLIDRSEYVAWVRRQARGGPAVYLPHRRECEQTLAEVARIGGVTVVHTGLPVELVLAAQDRPREIVTLPSSAVVTLRRVLAGSESVVREYDLADRPELAL</sequence>
<organism evidence="1 2">
    <name type="scientific">Microbacterium sorbitolivorans</name>
    <dbReference type="NCBI Taxonomy" id="1867410"/>
    <lineage>
        <taxon>Bacteria</taxon>
        <taxon>Bacillati</taxon>
        <taxon>Actinomycetota</taxon>
        <taxon>Actinomycetes</taxon>
        <taxon>Micrococcales</taxon>
        <taxon>Microbacteriaceae</taxon>
        <taxon>Microbacterium</taxon>
    </lineage>
</organism>
<dbReference type="AlphaFoldDB" id="A0A367Y9M7"/>
<proteinExistence type="predicted"/>
<reference evidence="1 2" key="1">
    <citation type="submission" date="2018-07" db="EMBL/GenBank/DDBJ databases">
        <title>Microbacterium endoborsara sp. nov., a novel actinobacterium isolated from Borszczowia aralocaspica.</title>
        <authorList>
            <person name="An D."/>
        </authorList>
    </citation>
    <scope>NUCLEOTIDE SEQUENCE [LARGE SCALE GENOMIC DNA]</scope>
    <source>
        <strain evidence="1 2">C1.15228</strain>
    </source>
</reference>
<dbReference type="EMBL" id="QORO01000001">
    <property type="protein sequence ID" value="RCK61732.1"/>
    <property type="molecule type" value="Genomic_DNA"/>
</dbReference>